<evidence type="ECO:0000259" key="3">
    <source>
        <dbReference type="Pfam" id="PF02481"/>
    </source>
</evidence>
<dbReference type="InterPro" id="IPR057666">
    <property type="entry name" value="DrpA_SLOG"/>
</dbReference>
<comment type="caution">
    <text evidence="5">The sequence shown here is derived from an EMBL/GenBank/DDBJ whole genome shotgun (WGS) entry which is preliminary data.</text>
</comment>
<dbReference type="GO" id="GO:0009294">
    <property type="term" value="P:DNA-mediated transformation"/>
    <property type="evidence" value="ECO:0007669"/>
    <property type="project" value="InterPro"/>
</dbReference>
<dbReference type="NCBIfam" id="TIGR00732">
    <property type="entry name" value="dprA"/>
    <property type="match status" value="1"/>
</dbReference>
<name>A0A7W5EFY8_9BURK</name>
<feature type="domain" description="Smf/DprA SLOG" evidence="3">
    <location>
        <begin position="127"/>
        <end position="335"/>
    </location>
</feature>
<dbReference type="SUPFAM" id="SSF102405">
    <property type="entry name" value="MCP/YpsA-like"/>
    <property type="match status" value="1"/>
</dbReference>
<dbReference type="Gene3D" id="1.10.10.10">
    <property type="entry name" value="Winged helix-like DNA-binding domain superfamily/Winged helix DNA-binding domain"/>
    <property type="match status" value="1"/>
</dbReference>
<dbReference type="Pfam" id="PF02481">
    <property type="entry name" value="DNA_processg_A"/>
    <property type="match status" value="1"/>
</dbReference>
<evidence type="ECO:0000313" key="5">
    <source>
        <dbReference type="EMBL" id="MBB3224539.1"/>
    </source>
</evidence>
<comment type="similarity">
    <text evidence="1">Belongs to the DprA/Smf family.</text>
</comment>
<proteinExistence type="inferred from homology"/>
<evidence type="ECO:0000256" key="2">
    <source>
        <dbReference type="SAM" id="MobiDB-lite"/>
    </source>
</evidence>
<dbReference type="Pfam" id="PF17782">
    <property type="entry name" value="WHD_DprA"/>
    <property type="match status" value="1"/>
</dbReference>
<evidence type="ECO:0000259" key="4">
    <source>
        <dbReference type="Pfam" id="PF17782"/>
    </source>
</evidence>
<reference evidence="5 6" key="1">
    <citation type="submission" date="2020-08" db="EMBL/GenBank/DDBJ databases">
        <title>Genomic Encyclopedia of Type Strains, Phase III (KMG-III): the genomes of soil and plant-associated and newly described type strains.</title>
        <authorList>
            <person name="Whitman W."/>
        </authorList>
    </citation>
    <scope>NUCLEOTIDE SEQUENCE [LARGE SCALE GENOMIC DNA]</scope>
    <source>
        <strain evidence="5 6">CECT 7753</strain>
    </source>
</reference>
<dbReference type="PANTHER" id="PTHR43022">
    <property type="entry name" value="PROTEIN SMF"/>
    <property type="match status" value="1"/>
</dbReference>
<dbReference type="AlphaFoldDB" id="A0A7W5EFY8"/>
<feature type="domain" description="DprA winged helix" evidence="4">
    <location>
        <begin position="349"/>
        <end position="401"/>
    </location>
</feature>
<sequence>MQDTESLFTHDAAPAPGSSVQCTDAGTAPGAAPGATLGTALGVALDVDQLLAWLRLAMLPGLPRHAAARLIHAHGTAPAVIEAAREQRLADVGVDLPIVAIAAPFAPRARAVAEATLHWAGQPGNHLLTLNDAAYPPQLKEIADPPVLLHVQGNLALLYGKAIGIVGSRTATQQGKANAGNFARALSEAGFTIVSGLALGIDAAAHLGGMAGPGSTVAVVGTGIDVVYPVSNAALDARVREAGCILSEFALGTPARKQNFPIRNRIISGLSRGVLVVEAAEQSGSLITARLANEQGRDVFAIPGSIHSALAKGCHKLIRDGARLVETAHDILEAFGIGNAYCAEAMFDELTHAADVLLTALSYDPVGADELAARLKLDPADTQASLLALELAGVVERLPGGVFQRLKR</sequence>
<protein>
    <submittedName>
        <fullName evidence="5">DNA processing protein</fullName>
    </submittedName>
</protein>
<gene>
    <name evidence="5" type="ORF">FHS02_005404</name>
</gene>
<dbReference type="RefSeq" id="WP_229422343.1">
    <property type="nucleotide sequence ID" value="NZ_CP040017.1"/>
</dbReference>
<dbReference type="InterPro" id="IPR036388">
    <property type="entry name" value="WH-like_DNA-bd_sf"/>
</dbReference>
<dbReference type="InterPro" id="IPR041614">
    <property type="entry name" value="DprA_WH"/>
</dbReference>
<organism evidence="5 6">
    <name type="scientific">Pseudoduganella umbonata</name>
    <dbReference type="NCBI Taxonomy" id="864828"/>
    <lineage>
        <taxon>Bacteria</taxon>
        <taxon>Pseudomonadati</taxon>
        <taxon>Pseudomonadota</taxon>
        <taxon>Betaproteobacteria</taxon>
        <taxon>Burkholderiales</taxon>
        <taxon>Oxalobacteraceae</taxon>
        <taxon>Telluria group</taxon>
        <taxon>Pseudoduganella</taxon>
    </lineage>
</organism>
<dbReference type="Gene3D" id="3.40.50.450">
    <property type="match status" value="1"/>
</dbReference>
<evidence type="ECO:0000313" key="6">
    <source>
        <dbReference type="Proteomes" id="UP000584325"/>
    </source>
</evidence>
<dbReference type="PANTHER" id="PTHR43022:SF1">
    <property type="entry name" value="PROTEIN SMF"/>
    <property type="match status" value="1"/>
</dbReference>
<accession>A0A7W5EFY8</accession>
<dbReference type="EMBL" id="JACHXS010000013">
    <property type="protein sequence ID" value="MBB3224539.1"/>
    <property type="molecule type" value="Genomic_DNA"/>
</dbReference>
<dbReference type="Proteomes" id="UP000584325">
    <property type="component" value="Unassembled WGS sequence"/>
</dbReference>
<evidence type="ECO:0000256" key="1">
    <source>
        <dbReference type="ARBA" id="ARBA00006525"/>
    </source>
</evidence>
<dbReference type="InterPro" id="IPR003488">
    <property type="entry name" value="DprA"/>
</dbReference>
<feature type="region of interest" description="Disordered" evidence="2">
    <location>
        <begin position="1"/>
        <end position="27"/>
    </location>
</feature>